<dbReference type="EMBL" id="JBHRZI010000022">
    <property type="protein sequence ID" value="MFC3895125.1"/>
    <property type="molecule type" value="Genomic_DNA"/>
</dbReference>
<accession>A0ABV8BZD4</accession>
<evidence type="ECO:0000313" key="2">
    <source>
        <dbReference type="Proteomes" id="UP001595690"/>
    </source>
</evidence>
<comment type="caution">
    <text evidence="1">The sequence shown here is derived from an EMBL/GenBank/DDBJ whole genome shotgun (WGS) entry which is preliminary data.</text>
</comment>
<dbReference type="RefSeq" id="WP_382376667.1">
    <property type="nucleotide sequence ID" value="NZ_JBHRZI010000022.1"/>
</dbReference>
<dbReference type="InterPro" id="IPR031795">
    <property type="entry name" value="Zf-HC3"/>
</dbReference>
<keyword evidence="2" id="KW-1185">Reference proteome</keyword>
<organism evidence="1 2">
    <name type="scientific">Lentzea rhizosphaerae</name>
    <dbReference type="NCBI Taxonomy" id="2041025"/>
    <lineage>
        <taxon>Bacteria</taxon>
        <taxon>Bacillati</taxon>
        <taxon>Actinomycetota</taxon>
        <taxon>Actinomycetes</taxon>
        <taxon>Pseudonocardiales</taxon>
        <taxon>Pseudonocardiaceae</taxon>
        <taxon>Lentzea</taxon>
    </lineage>
</organism>
<dbReference type="Pfam" id="PF16827">
    <property type="entry name" value="zf-HC3"/>
    <property type="match status" value="1"/>
</dbReference>
<name>A0ABV8BZD4_9PSEU</name>
<protein>
    <submittedName>
        <fullName evidence="1">Zinc finger protein</fullName>
    </submittedName>
</protein>
<dbReference type="Proteomes" id="UP001595690">
    <property type="component" value="Unassembled WGS sequence"/>
</dbReference>
<gene>
    <name evidence="1" type="ORF">ACFOWZ_26890</name>
</gene>
<reference evidence="2" key="1">
    <citation type="journal article" date="2019" name="Int. J. Syst. Evol. Microbiol.">
        <title>The Global Catalogue of Microorganisms (GCM) 10K type strain sequencing project: providing services to taxonomists for standard genome sequencing and annotation.</title>
        <authorList>
            <consortium name="The Broad Institute Genomics Platform"/>
            <consortium name="The Broad Institute Genome Sequencing Center for Infectious Disease"/>
            <person name="Wu L."/>
            <person name="Ma J."/>
        </authorList>
    </citation>
    <scope>NUCLEOTIDE SEQUENCE [LARGE SCALE GENOMIC DNA]</scope>
    <source>
        <strain evidence="2">CGMCC 4.7405</strain>
    </source>
</reference>
<proteinExistence type="predicted"/>
<sequence length="130" mass="14775">MPVAAMAARSPSPNSRPLAVENLFGMARTVAPFSPIPERLTATQPKRALAWSSSKQQNNCVRFRWTPHQGLRHAIHDELTRGQLAETLCGHPFVPHQVSLWRDKNVWPTCWDCDGIWRESEGILPWPRKS</sequence>
<evidence type="ECO:0000313" key="1">
    <source>
        <dbReference type="EMBL" id="MFC3895125.1"/>
    </source>
</evidence>